<dbReference type="OrthoDB" id="40579at2759"/>
<feature type="domain" description="F-box" evidence="1">
    <location>
        <begin position="344"/>
        <end position="393"/>
    </location>
</feature>
<dbReference type="EMBL" id="PNEN01000488">
    <property type="protein sequence ID" value="PPJ57650.1"/>
    <property type="molecule type" value="Genomic_DNA"/>
</dbReference>
<dbReference type="InterPro" id="IPR036047">
    <property type="entry name" value="F-box-like_dom_sf"/>
</dbReference>
<evidence type="ECO:0000259" key="1">
    <source>
        <dbReference type="PROSITE" id="PS50181"/>
    </source>
</evidence>
<accession>A0A2S6CD52</accession>
<dbReference type="SUPFAM" id="SSF81383">
    <property type="entry name" value="F-box domain"/>
    <property type="match status" value="1"/>
</dbReference>
<dbReference type="PROSITE" id="PS50181">
    <property type="entry name" value="FBOX"/>
    <property type="match status" value="1"/>
</dbReference>
<name>A0A2S6CD52_9PEZI</name>
<dbReference type="Gene3D" id="1.20.1280.50">
    <property type="match status" value="1"/>
</dbReference>
<evidence type="ECO:0000313" key="2">
    <source>
        <dbReference type="EMBL" id="PPJ57650.1"/>
    </source>
</evidence>
<gene>
    <name evidence="2" type="ORF">CBER1_00109</name>
</gene>
<dbReference type="InterPro" id="IPR001810">
    <property type="entry name" value="F-box_dom"/>
</dbReference>
<protein>
    <recommendedName>
        <fullName evidence="1">F-box domain-containing protein</fullName>
    </recommendedName>
</protein>
<dbReference type="STRING" id="357750.A0A2S6CD52"/>
<organism evidence="2 3">
    <name type="scientific">Cercospora berteroae</name>
    <dbReference type="NCBI Taxonomy" id="357750"/>
    <lineage>
        <taxon>Eukaryota</taxon>
        <taxon>Fungi</taxon>
        <taxon>Dikarya</taxon>
        <taxon>Ascomycota</taxon>
        <taxon>Pezizomycotina</taxon>
        <taxon>Dothideomycetes</taxon>
        <taxon>Dothideomycetidae</taxon>
        <taxon>Mycosphaerellales</taxon>
        <taxon>Mycosphaerellaceae</taxon>
        <taxon>Cercospora</taxon>
    </lineage>
</organism>
<dbReference type="Pfam" id="PF12937">
    <property type="entry name" value="F-box-like"/>
    <property type="match status" value="1"/>
</dbReference>
<evidence type="ECO:0000313" key="3">
    <source>
        <dbReference type="Proteomes" id="UP000237631"/>
    </source>
</evidence>
<reference evidence="3" key="1">
    <citation type="journal article" date="2017" name="bioRxiv">
        <title>Conservation of a gene cluster reveals novel cercosporin biosynthetic mechanisms and extends production to the genus Colletotrichum.</title>
        <authorList>
            <person name="de Jonge R."/>
            <person name="Ebert M.K."/>
            <person name="Huitt-Roehl C.R."/>
            <person name="Pal P."/>
            <person name="Suttle J.C."/>
            <person name="Spanner R.E."/>
            <person name="Neubauer J.D."/>
            <person name="Jurick W.M.II."/>
            <person name="Stott K.A."/>
            <person name="Secor G.A."/>
            <person name="Thomma B.P.H.J."/>
            <person name="Van de Peer Y."/>
            <person name="Townsend C.A."/>
            <person name="Bolton M.D."/>
        </authorList>
    </citation>
    <scope>NUCLEOTIDE SEQUENCE [LARGE SCALE GENOMIC DNA]</scope>
    <source>
        <strain evidence="3">CBS538.71</strain>
    </source>
</reference>
<proteinExistence type="predicted"/>
<comment type="caution">
    <text evidence="2">The sequence shown here is derived from an EMBL/GenBank/DDBJ whole genome shotgun (WGS) entry which is preliminary data.</text>
</comment>
<keyword evidence="3" id="KW-1185">Reference proteome</keyword>
<sequence length="497" mass="57154">MGYSEILCTICGVSFNIARIRRKDEPTTAAWNYVNEDDSFVEADEPHRFEDCGKNSGCTYYSRELDDGVYKSPWRESGSKDIGDADDDENVEGLIAEYESGTDPRTYIHPLPSFKAKKYPKTSTSGYSGHAITVSEMQGITTFQCLIRKRKNFQPTPDDTNFEKSPDFPMYLSGLCDSMPDRELANIETMYPMRHNMQSHSPDDICWGGDGFDEPNENDTDHFYSMPFHPSCLEIYTRASRSWFDEDDNEEDYMLGGLLSWWRNNIHQKIFSQDSGPRSRCGEVGKLNEQWWSHENGTEYIAANPLFIPNLAKVIADATTPHPIDGNSGAFDLPKATNFSPSPGDLFATLPAELRLNILTELSSEDLCNLRLVSRSFRQLPLTLYHEMLMKNMKFFWEAWPARDQTPYPYLATTTAERVQKDPVASRKPMPVPNQLDLSRTNWYRLYYGLRRGIRTGELKGLVNRSRIWEDCESILESIVEHWNEWEEERNARKANS</sequence>
<dbReference type="AlphaFoldDB" id="A0A2S6CD52"/>
<dbReference type="Proteomes" id="UP000237631">
    <property type="component" value="Unassembled WGS sequence"/>
</dbReference>